<accession>V9Z773</accession>
<sequence length="158" mass="16839">MVLDEDTPVLDSDQDVSDLVLLLRGHLMRLGACVPDSTDGSQSAAALEVARELADAEMPGQYMTARVHLRKIALSVQAVLTAMGAEGLVCPHRPECPSAEAPDCQAAQVRLRCDEGGYSVLCNGILLFDDTGCLRPDGRVVQPRRPLPSAESLKAVTT</sequence>
<evidence type="ECO:0000256" key="1">
    <source>
        <dbReference type="SAM" id="MobiDB-lite"/>
    </source>
</evidence>
<dbReference type="AlphaFoldDB" id="V9Z773"/>
<protein>
    <submittedName>
        <fullName evidence="2">Uncharacterized protein</fullName>
    </submittedName>
</protein>
<dbReference type="InterPro" id="IPR046041">
    <property type="entry name" value="DUF5999"/>
</dbReference>
<feature type="region of interest" description="Disordered" evidence="1">
    <location>
        <begin position="138"/>
        <end position="158"/>
    </location>
</feature>
<organism evidence="2">
    <name type="scientific">Streptomyces sp. F12</name>
    <dbReference type="NCBI Taxonomy" id="1436084"/>
    <lineage>
        <taxon>Bacteria</taxon>
        <taxon>Bacillati</taxon>
        <taxon>Actinomycetota</taxon>
        <taxon>Actinomycetes</taxon>
        <taxon>Kitasatosporales</taxon>
        <taxon>Streptomycetaceae</taxon>
        <taxon>Streptomyces</taxon>
    </lineage>
</organism>
<dbReference type="Pfam" id="PF19979">
    <property type="entry name" value="DUF6415"/>
    <property type="match status" value="1"/>
</dbReference>
<reference evidence="2" key="1">
    <citation type="submission" date="2013-09" db="EMBL/GenBank/DDBJ databases">
        <title>Complete nucleotide sequence of Streptomyces linear plasmid pFRL6.</title>
        <authorList>
            <person name="Chen Z."/>
            <person name="Fang P."/>
            <person name="Qin Z."/>
        </authorList>
    </citation>
    <scope>NUCLEOTIDE SEQUENCE</scope>
    <source>
        <plasmid evidence="2">pFRL6</plasmid>
    </source>
</reference>
<dbReference type="Pfam" id="PF19462">
    <property type="entry name" value="DUF5999"/>
    <property type="match status" value="1"/>
</dbReference>
<keyword evidence="2" id="KW-0614">Plasmid</keyword>
<dbReference type="EMBL" id="KF602051">
    <property type="protein sequence ID" value="AHE40377.1"/>
    <property type="molecule type" value="Genomic_DNA"/>
</dbReference>
<gene>
    <name evidence="2" type="ORF">pFRL6_290c</name>
</gene>
<proteinExistence type="predicted"/>
<name>V9Z773_9ACTN</name>
<dbReference type="InterPro" id="IPR046300">
    <property type="entry name" value="DUF6415"/>
</dbReference>
<geneLocation type="plasmid" evidence="2">
    <name>pFRL6</name>
</geneLocation>
<evidence type="ECO:0000313" key="2">
    <source>
        <dbReference type="EMBL" id="AHE40377.1"/>
    </source>
</evidence>